<comment type="caution">
    <text evidence="1">The sequence shown here is derived from an EMBL/GenBank/DDBJ whole genome shotgun (WGS) entry which is preliminary data.</text>
</comment>
<protein>
    <recommendedName>
        <fullName evidence="3">MarR family transcriptional regulator</fullName>
    </recommendedName>
</protein>
<organism evidence="1 2">
    <name type="scientific">Nocardioides agri</name>
    <dbReference type="NCBI Taxonomy" id="2682843"/>
    <lineage>
        <taxon>Bacteria</taxon>
        <taxon>Bacillati</taxon>
        <taxon>Actinomycetota</taxon>
        <taxon>Actinomycetes</taxon>
        <taxon>Propionibacteriales</taxon>
        <taxon>Nocardioidaceae</taxon>
        <taxon>Nocardioides</taxon>
    </lineage>
</organism>
<dbReference type="AlphaFoldDB" id="A0A6L6XNU9"/>
<keyword evidence="2" id="KW-1185">Reference proteome</keyword>
<accession>A0A6L6XNU9</accession>
<reference evidence="1 2" key="1">
    <citation type="submission" date="2019-12" db="EMBL/GenBank/DDBJ databases">
        <authorList>
            <person name="Huq M.A."/>
        </authorList>
    </citation>
    <scope>NUCLEOTIDE SEQUENCE [LARGE SCALE GENOMIC DNA]</scope>
    <source>
        <strain evidence="1 2">MAH-18</strain>
    </source>
</reference>
<evidence type="ECO:0000313" key="2">
    <source>
        <dbReference type="Proteomes" id="UP000473525"/>
    </source>
</evidence>
<dbReference type="Proteomes" id="UP000473525">
    <property type="component" value="Unassembled WGS sequence"/>
</dbReference>
<dbReference type="RefSeq" id="WP_157340601.1">
    <property type="nucleotide sequence ID" value="NZ_WSEK01000004.1"/>
</dbReference>
<evidence type="ECO:0008006" key="3">
    <source>
        <dbReference type="Google" id="ProtNLM"/>
    </source>
</evidence>
<name>A0A6L6XNU9_9ACTN</name>
<dbReference type="EMBL" id="WSEK01000004">
    <property type="protein sequence ID" value="MVQ48417.1"/>
    <property type="molecule type" value="Genomic_DNA"/>
</dbReference>
<gene>
    <name evidence="1" type="ORF">GON03_04440</name>
</gene>
<proteinExistence type="predicted"/>
<sequence>MPETTDLNFALIHDYMLELGEFSTPAIVARRIGFSRVTVKKAFVLGVERGWYVTRDSDKHVVPHTDRPATEYKAVPRGT</sequence>
<evidence type="ECO:0000313" key="1">
    <source>
        <dbReference type="EMBL" id="MVQ48417.1"/>
    </source>
</evidence>